<accession>A0A1V9XR27</accession>
<dbReference type="EMBL" id="MNPL01005537">
    <property type="protein sequence ID" value="OQR75950.1"/>
    <property type="molecule type" value="Genomic_DNA"/>
</dbReference>
<sequence>MSSQMESEDGLLRAIELLVQSLRCTLGKAKESLKKADEYIFDFGDVSMESEVNERVESPDRVQNIASLCFVLSGKDKNESDDL</sequence>
<reference evidence="1 2" key="1">
    <citation type="journal article" date="2017" name="Gigascience">
        <title>Draft genome of the honey bee ectoparasitic mite, Tropilaelaps mercedesae, is shaped by the parasitic life history.</title>
        <authorList>
            <person name="Dong X."/>
            <person name="Armstrong S.D."/>
            <person name="Xia D."/>
            <person name="Makepeace B.L."/>
            <person name="Darby A.C."/>
            <person name="Kadowaki T."/>
        </authorList>
    </citation>
    <scope>NUCLEOTIDE SEQUENCE [LARGE SCALE GENOMIC DNA]</scope>
    <source>
        <strain evidence="1">Wuxi-XJTLU</strain>
    </source>
</reference>
<protein>
    <submittedName>
        <fullName evidence="1">Uncharacterized protein</fullName>
    </submittedName>
</protein>
<evidence type="ECO:0000313" key="2">
    <source>
        <dbReference type="Proteomes" id="UP000192247"/>
    </source>
</evidence>
<evidence type="ECO:0000313" key="1">
    <source>
        <dbReference type="EMBL" id="OQR75950.1"/>
    </source>
</evidence>
<name>A0A1V9XR27_9ACAR</name>
<dbReference type="Proteomes" id="UP000192247">
    <property type="component" value="Unassembled WGS sequence"/>
</dbReference>
<gene>
    <name evidence="1" type="ORF">BIW11_03172</name>
</gene>
<dbReference type="AlphaFoldDB" id="A0A1V9XR27"/>
<keyword evidence="2" id="KW-1185">Reference proteome</keyword>
<proteinExistence type="predicted"/>
<organism evidence="1 2">
    <name type="scientific">Tropilaelaps mercedesae</name>
    <dbReference type="NCBI Taxonomy" id="418985"/>
    <lineage>
        <taxon>Eukaryota</taxon>
        <taxon>Metazoa</taxon>
        <taxon>Ecdysozoa</taxon>
        <taxon>Arthropoda</taxon>
        <taxon>Chelicerata</taxon>
        <taxon>Arachnida</taxon>
        <taxon>Acari</taxon>
        <taxon>Parasitiformes</taxon>
        <taxon>Mesostigmata</taxon>
        <taxon>Gamasina</taxon>
        <taxon>Dermanyssoidea</taxon>
        <taxon>Laelapidae</taxon>
        <taxon>Tropilaelaps</taxon>
    </lineage>
</organism>
<dbReference type="InParanoid" id="A0A1V9XR27"/>
<comment type="caution">
    <text evidence="1">The sequence shown here is derived from an EMBL/GenBank/DDBJ whole genome shotgun (WGS) entry which is preliminary data.</text>
</comment>